<dbReference type="EMBL" id="FNAV01000002">
    <property type="protein sequence ID" value="SDE28463.1"/>
    <property type="molecule type" value="Genomic_DNA"/>
</dbReference>
<evidence type="ECO:0000313" key="2">
    <source>
        <dbReference type="EMBL" id="SDE28463.1"/>
    </source>
</evidence>
<evidence type="ECO:0000256" key="1">
    <source>
        <dbReference type="SAM" id="SignalP"/>
    </source>
</evidence>
<dbReference type="RefSeq" id="WP_008885517.1">
    <property type="nucleotide sequence ID" value="NZ_FNAV01000002.1"/>
</dbReference>
<gene>
    <name evidence="2" type="ORF">SAMN04488105_102281</name>
</gene>
<proteinExistence type="predicted"/>
<keyword evidence="3" id="KW-1185">Reference proteome</keyword>
<sequence length="131" mass="14742">MRALLPLLLTVLASPLAAAQPMSASEFESYVQGKTLYFGQEGTAYGVEEYLPDRQVRWSFLDGQCKDGFWYDEAGMICFVYEDQPAPQCWSFFREGGKLRAVFENDPDSTVLYEAQQDDQPMMCLGPDVGV</sequence>
<dbReference type="Proteomes" id="UP000198994">
    <property type="component" value="Unassembled WGS sequence"/>
</dbReference>
<keyword evidence="1" id="KW-0732">Signal</keyword>
<evidence type="ECO:0008006" key="4">
    <source>
        <dbReference type="Google" id="ProtNLM"/>
    </source>
</evidence>
<organism evidence="2 3">
    <name type="scientific">Salipiger thiooxidans</name>
    <dbReference type="NCBI Taxonomy" id="282683"/>
    <lineage>
        <taxon>Bacteria</taxon>
        <taxon>Pseudomonadati</taxon>
        <taxon>Pseudomonadota</taxon>
        <taxon>Alphaproteobacteria</taxon>
        <taxon>Rhodobacterales</taxon>
        <taxon>Roseobacteraceae</taxon>
        <taxon>Salipiger</taxon>
    </lineage>
</organism>
<reference evidence="3" key="1">
    <citation type="submission" date="2016-10" db="EMBL/GenBank/DDBJ databases">
        <authorList>
            <person name="Varghese N."/>
            <person name="Submissions S."/>
        </authorList>
    </citation>
    <scope>NUCLEOTIDE SEQUENCE [LARGE SCALE GENOMIC DNA]</scope>
    <source>
        <strain evidence="3">DSM 10146</strain>
    </source>
</reference>
<dbReference type="OrthoDB" id="7304934at2"/>
<dbReference type="STRING" id="282683.SAMN04488105_102281"/>
<accession>A0A1G7BND4</accession>
<name>A0A1G7BND4_9RHOB</name>
<feature type="chain" id="PRO_5011483574" description="MORN repeat variant" evidence="1">
    <location>
        <begin position="20"/>
        <end position="131"/>
    </location>
</feature>
<evidence type="ECO:0000313" key="3">
    <source>
        <dbReference type="Proteomes" id="UP000198994"/>
    </source>
</evidence>
<protein>
    <recommendedName>
        <fullName evidence="4">MORN repeat variant</fullName>
    </recommendedName>
</protein>
<dbReference type="AlphaFoldDB" id="A0A1G7BND4"/>
<feature type="signal peptide" evidence="1">
    <location>
        <begin position="1"/>
        <end position="19"/>
    </location>
</feature>